<feature type="domain" description="D-isomer specific 2-hydroxyacid dehydrogenase NAD-binding" evidence="6">
    <location>
        <begin position="105"/>
        <end position="285"/>
    </location>
</feature>
<name>A0A418YAB3_9GAMM</name>
<evidence type="ECO:0000256" key="2">
    <source>
        <dbReference type="ARBA" id="ARBA00023002"/>
    </source>
</evidence>
<reference evidence="7 8" key="2">
    <citation type="submission" date="2019-01" db="EMBL/GenBank/DDBJ databases">
        <title>Motilimonas pumilus sp. nov., isolated from the gut of sea cucumber (Apostichopus japonicus).</title>
        <authorList>
            <person name="Wang F.-Q."/>
            <person name="Ren L.-H."/>
            <person name="Lin Y.-W."/>
            <person name="Sun G.-H."/>
            <person name="Du Z.-J."/>
            <person name="Zhao J.-X."/>
            <person name="Liu X.-J."/>
            <person name="Liu L.-J."/>
        </authorList>
    </citation>
    <scope>NUCLEOTIDE SEQUENCE [LARGE SCALE GENOMIC DNA]</scope>
    <source>
        <strain evidence="7 8">PLHSC7-2</strain>
    </source>
</reference>
<evidence type="ECO:0000259" key="5">
    <source>
        <dbReference type="Pfam" id="PF00389"/>
    </source>
</evidence>
<dbReference type="PROSITE" id="PS00671">
    <property type="entry name" value="D_2_HYDROXYACID_DH_3"/>
    <property type="match status" value="1"/>
</dbReference>
<dbReference type="InterPro" id="IPR036291">
    <property type="entry name" value="NAD(P)-bd_dom_sf"/>
</dbReference>
<keyword evidence="8" id="KW-1185">Reference proteome</keyword>
<dbReference type="InterPro" id="IPR050418">
    <property type="entry name" value="D-iso_2-hydroxyacid_DH_PdxB"/>
</dbReference>
<dbReference type="PROSITE" id="PS00670">
    <property type="entry name" value="D_2_HYDROXYACID_DH_2"/>
    <property type="match status" value="1"/>
</dbReference>
<dbReference type="SUPFAM" id="SSF51735">
    <property type="entry name" value="NAD(P)-binding Rossmann-fold domains"/>
    <property type="match status" value="1"/>
</dbReference>
<evidence type="ECO:0000256" key="4">
    <source>
        <dbReference type="RuleBase" id="RU003719"/>
    </source>
</evidence>
<dbReference type="OrthoDB" id="9805416at2"/>
<dbReference type="Pfam" id="PF00389">
    <property type="entry name" value="2-Hacid_dh"/>
    <property type="match status" value="1"/>
</dbReference>
<evidence type="ECO:0000313" key="7">
    <source>
        <dbReference type="EMBL" id="RJG39477.1"/>
    </source>
</evidence>
<gene>
    <name evidence="7" type="ORF">D1Z90_18360</name>
</gene>
<feature type="domain" description="D-isomer specific 2-hydroxyacid dehydrogenase catalytic" evidence="5">
    <location>
        <begin position="26"/>
        <end position="314"/>
    </location>
</feature>
<dbReference type="EMBL" id="QZCH01000035">
    <property type="protein sequence ID" value="RJG39477.1"/>
    <property type="molecule type" value="Genomic_DNA"/>
</dbReference>
<dbReference type="PANTHER" id="PTHR43761:SF1">
    <property type="entry name" value="D-ISOMER SPECIFIC 2-HYDROXYACID DEHYDROGENASE CATALYTIC DOMAIN-CONTAINING PROTEIN-RELATED"/>
    <property type="match status" value="1"/>
</dbReference>
<dbReference type="Proteomes" id="UP000283255">
    <property type="component" value="Unassembled WGS sequence"/>
</dbReference>
<dbReference type="GO" id="GO:0016616">
    <property type="term" value="F:oxidoreductase activity, acting on the CH-OH group of donors, NAD or NADP as acceptor"/>
    <property type="evidence" value="ECO:0007669"/>
    <property type="project" value="InterPro"/>
</dbReference>
<evidence type="ECO:0000259" key="6">
    <source>
        <dbReference type="Pfam" id="PF02826"/>
    </source>
</evidence>
<dbReference type="SUPFAM" id="SSF52283">
    <property type="entry name" value="Formate/glycerate dehydrogenase catalytic domain-like"/>
    <property type="match status" value="1"/>
</dbReference>
<comment type="similarity">
    <text evidence="1 4">Belongs to the D-isomer specific 2-hydroxyacid dehydrogenase family.</text>
</comment>
<dbReference type="Pfam" id="PF02826">
    <property type="entry name" value="2-Hacid_dh_C"/>
    <property type="match status" value="1"/>
</dbReference>
<protein>
    <submittedName>
        <fullName evidence="7">Glycerate dehydrogenase</fullName>
    </submittedName>
</protein>
<sequence>MATMTTVFLDRGTIPNHITMPNSQWQLFDETHDTEVLARIIDAEVIISNKVKLQRQHLQHCRHLKLIVIAATGTNNVDLNYCKQQGIQVSNIQHYADEGVPEHAIAMLLALAKKLIPYHQATQEGHWQQAKQFCYYQQPISNLAGKTLAIIGQGALGQAIAQLAKAFGMQVIFAERKGATVIRAGKVKFEDALSQADAVSLHCPLSQNNADMFGPLEFALMKSSAYFINTARGGLVNETALVNAVLSNQIAGAATDVAVTEPLAAGSPLEALFNADNFIITPHVAWASDESLHNLVTQIDSIISAHQQGEAINQVT</sequence>
<accession>A0A418YAB3</accession>
<dbReference type="AlphaFoldDB" id="A0A418YAB3"/>
<dbReference type="InterPro" id="IPR006140">
    <property type="entry name" value="D-isomer_DH_NAD-bd"/>
</dbReference>
<comment type="caution">
    <text evidence="7">The sequence shown here is derived from an EMBL/GenBank/DDBJ whole genome shotgun (WGS) entry which is preliminary data.</text>
</comment>
<dbReference type="InterPro" id="IPR029753">
    <property type="entry name" value="D-isomer_DH_CS"/>
</dbReference>
<evidence type="ECO:0000256" key="3">
    <source>
        <dbReference type="ARBA" id="ARBA00023027"/>
    </source>
</evidence>
<reference evidence="7 8" key="1">
    <citation type="submission" date="2018-09" db="EMBL/GenBank/DDBJ databases">
        <authorList>
            <person name="Wang F."/>
        </authorList>
    </citation>
    <scope>NUCLEOTIDE SEQUENCE [LARGE SCALE GENOMIC DNA]</scope>
    <source>
        <strain evidence="7 8">PLHSC7-2</strain>
    </source>
</reference>
<keyword evidence="3" id="KW-0520">NAD</keyword>
<evidence type="ECO:0000256" key="1">
    <source>
        <dbReference type="ARBA" id="ARBA00005854"/>
    </source>
</evidence>
<dbReference type="InterPro" id="IPR006139">
    <property type="entry name" value="D-isomer_2_OHA_DH_cat_dom"/>
</dbReference>
<dbReference type="PANTHER" id="PTHR43761">
    <property type="entry name" value="D-ISOMER SPECIFIC 2-HYDROXYACID DEHYDROGENASE FAMILY PROTEIN (AFU_ORTHOLOGUE AFUA_1G13630)"/>
    <property type="match status" value="1"/>
</dbReference>
<evidence type="ECO:0000313" key="8">
    <source>
        <dbReference type="Proteomes" id="UP000283255"/>
    </source>
</evidence>
<dbReference type="GO" id="GO:0051287">
    <property type="term" value="F:NAD binding"/>
    <property type="evidence" value="ECO:0007669"/>
    <property type="project" value="InterPro"/>
</dbReference>
<keyword evidence="2 4" id="KW-0560">Oxidoreductase</keyword>
<organism evidence="7 8">
    <name type="scientific">Motilimonas pumila</name>
    <dbReference type="NCBI Taxonomy" id="2303987"/>
    <lineage>
        <taxon>Bacteria</taxon>
        <taxon>Pseudomonadati</taxon>
        <taxon>Pseudomonadota</taxon>
        <taxon>Gammaproteobacteria</taxon>
        <taxon>Alteromonadales</taxon>
        <taxon>Alteromonadales genera incertae sedis</taxon>
        <taxon>Motilimonas</taxon>
    </lineage>
</organism>
<dbReference type="Gene3D" id="3.40.50.720">
    <property type="entry name" value="NAD(P)-binding Rossmann-like Domain"/>
    <property type="match status" value="2"/>
</dbReference>
<proteinExistence type="inferred from homology"/>